<name>A0A428SER1_9HYPO</name>
<comment type="caution">
    <text evidence="2">The sequence shown here is derived from an EMBL/GenBank/DDBJ whole genome shotgun (WGS) entry which is preliminary data.</text>
</comment>
<protein>
    <submittedName>
        <fullName evidence="2">Uncharacterized protein</fullName>
    </submittedName>
</protein>
<feature type="compositionally biased region" description="Low complexity" evidence="1">
    <location>
        <begin position="1"/>
        <end position="69"/>
    </location>
</feature>
<feature type="region of interest" description="Disordered" evidence="1">
    <location>
        <begin position="1"/>
        <end position="70"/>
    </location>
</feature>
<evidence type="ECO:0000313" key="3">
    <source>
        <dbReference type="Proteomes" id="UP000287144"/>
    </source>
</evidence>
<evidence type="ECO:0000256" key="1">
    <source>
        <dbReference type="SAM" id="MobiDB-lite"/>
    </source>
</evidence>
<organism evidence="2 3">
    <name type="scientific">Fusarium oligoseptatum</name>
    <dbReference type="NCBI Taxonomy" id="2604345"/>
    <lineage>
        <taxon>Eukaryota</taxon>
        <taxon>Fungi</taxon>
        <taxon>Dikarya</taxon>
        <taxon>Ascomycota</taxon>
        <taxon>Pezizomycotina</taxon>
        <taxon>Sordariomycetes</taxon>
        <taxon>Hypocreomycetidae</taxon>
        <taxon>Hypocreales</taxon>
        <taxon>Nectriaceae</taxon>
        <taxon>Fusarium</taxon>
        <taxon>Fusarium solani species complex</taxon>
    </lineage>
</organism>
<reference evidence="2 3" key="1">
    <citation type="submission" date="2017-06" db="EMBL/GenBank/DDBJ databases">
        <title>Comparative genomic analysis of Ambrosia Fusariam Clade fungi.</title>
        <authorList>
            <person name="Stajich J.E."/>
            <person name="Carrillo J."/>
            <person name="Kijimoto T."/>
            <person name="Eskalen A."/>
            <person name="O'Donnell K."/>
            <person name="Kasson M."/>
        </authorList>
    </citation>
    <scope>NUCLEOTIDE SEQUENCE [LARGE SCALE GENOMIC DNA]</scope>
    <source>
        <strain evidence="2 3">NRRL62579</strain>
    </source>
</reference>
<accession>A0A428SER1</accession>
<keyword evidence="3" id="KW-1185">Reference proteome</keyword>
<dbReference type="EMBL" id="NKCK01000264">
    <property type="protein sequence ID" value="RSL88234.1"/>
    <property type="molecule type" value="Genomic_DNA"/>
</dbReference>
<gene>
    <name evidence="2" type="ORF">CEP52_015276</name>
</gene>
<dbReference type="Proteomes" id="UP000287144">
    <property type="component" value="Unassembled WGS sequence"/>
</dbReference>
<sequence length="235" mass="25171">MASSETRSSTPSGSVTSTTSSTETTSVLSTTSHSADTSTSVSISTESSLSSTTISVSTTSSAATSSTSEAPEPITTFNIVANDAGLDGELLSAYRETSGYAIFKPNPQLSYKRTVQFSIEPNTGYLRLDNGQYAGMEYYSDNAPGPIVYIDAPRDDQAYLECEKPVQGQLICSVPAPTCLLEYNSDDFVPVCTRGTSGKRWNWFYTILASPGYYVYIGVGDGNGYTPMEWGVEEI</sequence>
<evidence type="ECO:0000313" key="2">
    <source>
        <dbReference type="EMBL" id="RSL88234.1"/>
    </source>
</evidence>
<proteinExistence type="predicted"/>
<dbReference type="AlphaFoldDB" id="A0A428SER1"/>